<keyword evidence="2 4" id="KW-0808">Transferase</keyword>
<evidence type="ECO:0000313" key="4">
    <source>
        <dbReference type="EMBL" id="TDE16156.1"/>
    </source>
</evidence>
<dbReference type="Gene3D" id="3.40.50.150">
    <property type="entry name" value="Vaccinia Virus protein VP39"/>
    <property type="match status" value="1"/>
</dbReference>
<proteinExistence type="predicted"/>
<dbReference type="InterPro" id="IPR035094">
    <property type="entry name" value="EgtD"/>
</dbReference>
<dbReference type="GO" id="GO:0032259">
    <property type="term" value="P:methylation"/>
    <property type="evidence" value="ECO:0007669"/>
    <property type="project" value="UniProtKB-KW"/>
</dbReference>
<dbReference type="EMBL" id="SMFL01000003">
    <property type="protein sequence ID" value="TDE16156.1"/>
    <property type="molecule type" value="Genomic_DNA"/>
</dbReference>
<evidence type="ECO:0000313" key="5">
    <source>
        <dbReference type="Proteomes" id="UP000294850"/>
    </source>
</evidence>
<evidence type="ECO:0000256" key="2">
    <source>
        <dbReference type="ARBA" id="ARBA00022679"/>
    </source>
</evidence>
<organism evidence="4 5">
    <name type="scientific">Dyadobacter psychrotolerans</name>
    <dbReference type="NCBI Taxonomy" id="2541721"/>
    <lineage>
        <taxon>Bacteria</taxon>
        <taxon>Pseudomonadati</taxon>
        <taxon>Bacteroidota</taxon>
        <taxon>Cytophagia</taxon>
        <taxon>Cytophagales</taxon>
        <taxon>Spirosomataceae</taxon>
        <taxon>Dyadobacter</taxon>
    </lineage>
</organism>
<name>A0A4R5DP87_9BACT</name>
<dbReference type="Proteomes" id="UP000294850">
    <property type="component" value="Unassembled WGS sequence"/>
</dbReference>
<dbReference type="PANTHER" id="PTHR43397">
    <property type="entry name" value="ERGOTHIONEINE BIOSYNTHESIS PROTEIN 1"/>
    <property type="match status" value="1"/>
</dbReference>
<dbReference type="InterPro" id="IPR051128">
    <property type="entry name" value="EgtD_Methyltrsf_superfamily"/>
</dbReference>
<evidence type="ECO:0000259" key="3">
    <source>
        <dbReference type="Pfam" id="PF10017"/>
    </source>
</evidence>
<dbReference type="InterPro" id="IPR029063">
    <property type="entry name" value="SAM-dependent_MTases_sf"/>
</dbReference>
<dbReference type="InterPro" id="IPR019257">
    <property type="entry name" value="MeTrfase_dom"/>
</dbReference>
<dbReference type="OrthoDB" id="5289726at2"/>
<dbReference type="SUPFAM" id="SSF53335">
    <property type="entry name" value="S-adenosyl-L-methionine-dependent methyltransferases"/>
    <property type="match status" value="1"/>
</dbReference>
<reference evidence="4 5" key="1">
    <citation type="submission" date="2019-03" db="EMBL/GenBank/DDBJ databases">
        <title>Dyadobacter AR-3-6 sp. nov., isolated from arctic soil.</title>
        <authorList>
            <person name="Chaudhary D.K."/>
        </authorList>
    </citation>
    <scope>NUCLEOTIDE SEQUENCE [LARGE SCALE GENOMIC DNA]</scope>
    <source>
        <strain evidence="4 5">AR-3-6</strain>
    </source>
</reference>
<dbReference type="EC" id="2.1.1.44" evidence="4"/>
<dbReference type="PANTHER" id="PTHR43397:SF1">
    <property type="entry name" value="ERGOTHIONEINE BIOSYNTHESIS PROTEIN 1"/>
    <property type="match status" value="1"/>
</dbReference>
<accession>A0A4R5DP87</accession>
<keyword evidence="1 4" id="KW-0489">Methyltransferase</keyword>
<dbReference type="InterPro" id="IPR017804">
    <property type="entry name" value="MeTrfase_EgtD-like"/>
</dbReference>
<keyword evidence="5" id="KW-1185">Reference proteome</keyword>
<dbReference type="AlphaFoldDB" id="A0A4R5DP87"/>
<evidence type="ECO:0000256" key="1">
    <source>
        <dbReference type="ARBA" id="ARBA00022603"/>
    </source>
</evidence>
<gene>
    <name evidence="4" type="primary">egtD</name>
    <name evidence="4" type="ORF">E0F88_07840</name>
</gene>
<dbReference type="GO" id="GO:0052706">
    <property type="term" value="F:L-histidine N(alpha)-methyltransferase activity"/>
    <property type="evidence" value="ECO:0007669"/>
    <property type="project" value="UniProtKB-EC"/>
</dbReference>
<sequence length="329" mass="37114">MEQNVQEALSPTQVTGENGAFYLDVIQGLTKEFKTLPSKYFYDKQGDRLFQRIMACEDYYLTRCEAAIIRQQREQICAAIQNGEDSFDIIELGAGDGTKTVHLLDSLARQGKSFRYMPVDISGNILDELTGNLLAQNPELNIQPLEGEYFQMLDQAVSLSSLHKVVMFLGSNIGNMPPADALRFCTRIRQSIRPGDRVLIGFDLVKDPYLIRAAYSDQQGITKAFNLNLLQRINSELGADFDLDLFDHYCSYDPLTGACKSYLVSQRKHTVTFPNADIHFSEGECIWMEISQKYTLSQINQMAVDSGFEPVSTFTDSKGWFADVVWKAV</sequence>
<feature type="domain" description="Histidine-specific methyltransferase SAM-dependent" evidence="3">
    <location>
        <begin position="24"/>
        <end position="327"/>
    </location>
</feature>
<dbReference type="NCBIfam" id="TIGR03438">
    <property type="entry name" value="egtD_ergothio"/>
    <property type="match status" value="1"/>
</dbReference>
<dbReference type="Pfam" id="PF10017">
    <property type="entry name" value="Methyltransf_33"/>
    <property type="match status" value="1"/>
</dbReference>
<dbReference type="RefSeq" id="WP_131957690.1">
    <property type="nucleotide sequence ID" value="NZ_SMFL01000003.1"/>
</dbReference>
<dbReference type="PIRSF" id="PIRSF018005">
    <property type="entry name" value="UCP018005"/>
    <property type="match status" value="1"/>
</dbReference>
<protein>
    <submittedName>
        <fullName evidence="4">L-histidine N(Alpha)-methyltransferase</fullName>
        <ecNumber evidence="4">2.1.1.44</ecNumber>
    </submittedName>
</protein>
<comment type="caution">
    <text evidence="4">The sequence shown here is derived from an EMBL/GenBank/DDBJ whole genome shotgun (WGS) entry which is preliminary data.</text>
</comment>